<proteinExistence type="predicted"/>
<dbReference type="Gene3D" id="1.10.10.60">
    <property type="entry name" value="Homeodomain-like"/>
    <property type="match status" value="2"/>
</dbReference>
<feature type="domain" description="HTH myb-type" evidence="10">
    <location>
        <begin position="71"/>
        <end position="125"/>
    </location>
</feature>
<evidence type="ECO:0000259" key="10">
    <source>
        <dbReference type="PROSITE" id="PS51294"/>
    </source>
</evidence>
<dbReference type="PROSITE" id="PS50090">
    <property type="entry name" value="MYB_LIKE"/>
    <property type="match status" value="2"/>
</dbReference>
<feature type="region of interest" description="Disordered" evidence="8">
    <location>
        <begin position="1"/>
        <end position="26"/>
    </location>
</feature>
<dbReference type="GO" id="GO:0048235">
    <property type="term" value="P:pollen sperm cell differentiation"/>
    <property type="evidence" value="ECO:0007669"/>
    <property type="project" value="UniProtKB-ARBA"/>
</dbReference>
<dbReference type="GO" id="GO:0080092">
    <property type="term" value="P:regulation of pollen tube growth"/>
    <property type="evidence" value="ECO:0007669"/>
    <property type="project" value="UniProtKB-ARBA"/>
</dbReference>
<evidence type="ECO:0000256" key="5">
    <source>
        <dbReference type="ARBA" id="ARBA00023159"/>
    </source>
</evidence>
<feature type="compositionally biased region" description="Low complexity" evidence="8">
    <location>
        <begin position="309"/>
        <end position="319"/>
    </location>
</feature>
<dbReference type="OrthoDB" id="2143914at2759"/>
<dbReference type="GO" id="GO:0003700">
    <property type="term" value="F:DNA-binding transcription factor activity"/>
    <property type="evidence" value="ECO:0007669"/>
    <property type="project" value="UniProtKB-ARBA"/>
</dbReference>
<evidence type="ECO:0000256" key="1">
    <source>
        <dbReference type="ARBA" id="ARBA00004123"/>
    </source>
</evidence>
<feature type="region of interest" description="Disordered" evidence="8">
    <location>
        <begin position="299"/>
        <end position="319"/>
    </location>
</feature>
<dbReference type="GO" id="GO:0005634">
    <property type="term" value="C:nucleus"/>
    <property type="evidence" value="ECO:0007669"/>
    <property type="project" value="UniProtKB-SubCell"/>
</dbReference>
<evidence type="ECO:0000256" key="8">
    <source>
        <dbReference type="SAM" id="MobiDB-lite"/>
    </source>
</evidence>
<name>A0A1Q3BVS5_CEPFO</name>
<accession>A0A1Q3BVS5</accession>
<dbReference type="SUPFAM" id="SSF46689">
    <property type="entry name" value="Homeodomain-like"/>
    <property type="match status" value="1"/>
</dbReference>
<dbReference type="AlphaFoldDB" id="A0A1Q3BVS5"/>
<evidence type="ECO:0000313" key="11">
    <source>
        <dbReference type="EMBL" id="GAV71893.1"/>
    </source>
</evidence>
<dbReference type="FunFam" id="1.10.10.60:FF:000404">
    <property type="entry name" value="Transcription factor MYB97"/>
    <property type="match status" value="1"/>
</dbReference>
<feature type="domain" description="Myb-like" evidence="9">
    <location>
        <begin position="18"/>
        <end position="70"/>
    </location>
</feature>
<evidence type="ECO:0000256" key="4">
    <source>
        <dbReference type="ARBA" id="ARBA00023125"/>
    </source>
</evidence>
<sequence length="413" mass="45094">MMINNSSSSTGAAKTEGGGGMKKGPWTAGEDAILTEYVRKHGEGNWNAVQRNSGLRRCGKSCRLRWANHLRPNLKKGAFSPEEENIIIQLHAKLGNKWARMAAQLPGRTDNEIKNYWNTRMKRRQRAGLPIYPQEINEAADAFEVQQEEQQQQQLLLLKRRHSSSSSLSSLLSASQSQKRTCINPSPYTFGFSTTANSLQNQPTSFYSDPYHQFTLFGDTNNNNIKNGSACLQPLSPVSPFRPSSNSSLYNHNLIAPPIPSPSFQFSPVSLDRNLCLNSMLMEANVGSTSYVPKLNTELPLSQSPPPSTTHVSSGSSSGVCVVGQSAPGDANNDCEIAPKLTRNSSGLLDALLQESQSLSCNEKSKGDKLSSMVDKGKRVVVDTSSYEEEGNGRVELSSSQSSIGELLFINFA</sequence>
<keyword evidence="3" id="KW-0805">Transcription regulation</keyword>
<keyword evidence="6" id="KW-0804">Transcription</keyword>
<keyword evidence="7" id="KW-0539">Nucleus</keyword>
<dbReference type="PANTHER" id="PTHR47995">
    <property type="entry name" value="TRANSCRIPTION FACTOR MYB33-RELATED"/>
    <property type="match status" value="1"/>
</dbReference>
<feature type="domain" description="HTH myb-type" evidence="10">
    <location>
        <begin position="22"/>
        <end position="70"/>
    </location>
</feature>
<dbReference type="PANTHER" id="PTHR47995:SF18">
    <property type="entry name" value="TRANSCRIPTION FACTOR MYB65"/>
    <property type="match status" value="1"/>
</dbReference>
<feature type="domain" description="Myb-like" evidence="9">
    <location>
        <begin position="71"/>
        <end position="121"/>
    </location>
</feature>
<reference evidence="12" key="1">
    <citation type="submission" date="2016-04" db="EMBL/GenBank/DDBJ databases">
        <title>Cephalotus genome sequencing.</title>
        <authorList>
            <person name="Fukushima K."/>
            <person name="Hasebe M."/>
            <person name="Fang X."/>
        </authorList>
    </citation>
    <scope>NUCLEOTIDE SEQUENCE [LARGE SCALE GENOMIC DNA]</scope>
    <source>
        <strain evidence="12">cv. St1</strain>
    </source>
</reference>
<evidence type="ECO:0000256" key="7">
    <source>
        <dbReference type="ARBA" id="ARBA00023242"/>
    </source>
</evidence>
<keyword evidence="5" id="KW-0010">Activator</keyword>
<dbReference type="Proteomes" id="UP000187406">
    <property type="component" value="Unassembled WGS sequence"/>
</dbReference>
<keyword evidence="12" id="KW-1185">Reference proteome</keyword>
<dbReference type="CDD" id="cd00167">
    <property type="entry name" value="SANT"/>
    <property type="match status" value="2"/>
</dbReference>
<gene>
    <name evidence="11" type="ORF">CFOL_v3_15382</name>
</gene>
<dbReference type="InterPro" id="IPR009057">
    <property type="entry name" value="Homeodomain-like_sf"/>
</dbReference>
<dbReference type="InParanoid" id="A0A1Q3BVS5"/>
<comment type="caution">
    <text evidence="11">The sequence shown here is derived from an EMBL/GenBank/DDBJ whole genome shotgun (WGS) entry which is preliminary data.</text>
</comment>
<evidence type="ECO:0000256" key="3">
    <source>
        <dbReference type="ARBA" id="ARBA00023015"/>
    </source>
</evidence>
<evidence type="ECO:0000256" key="6">
    <source>
        <dbReference type="ARBA" id="ARBA00023163"/>
    </source>
</evidence>
<evidence type="ECO:0000259" key="9">
    <source>
        <dbReference type="PROSITE" id="PS50090"/>
    </source>
</evidence>
<dbReference type="PROSITE" id="PS51294">
    <property type="entry name" value="HTH_MYB"/>
    <property type="match status" value="2"/>
</dbReference>
<dbReference type="GO" id="GO:0003677">
    <property type="term" value="F:DNA binding"/>
    <property type="evidence" value="ECO:0007669"/>
    <property type="project" value="UniProtKB-KW"/>
</dbReference>
<dbReference type="SMART" id="SM00717">
    <property type="entry name" value="SANT"/>
    <property type="match status" value="2"/>
</dbReference>
<dbReference type="InterPro" id="IPR001005">
    <property type="entry name" value="SANT/Myb"/>
</dbReference>
<evidence type="ECO:0000256" key="2">
    <source>
        <dbReference type="ARBA" id="ARBA00022737"/>
    </source>
</evidence>
<dbReference type="GO" id="GO:0090406">
    <property type="term" value="C:pollen tube"/>
    <property type="evidence" value="ECO:0007669"/>
    <property type="project" value="UniProtKB-ARBA"/>
</dbReference>
<dbReference type="EMBL" id="BDDD01000951">
    <property type="protein sequence ID" value="GAV71893.1"/>
    <property type="molecule type" value="Genomic_DNA"/>
</dbReference>
<dbReference type="Pfam" id="PF00249">
    <property type="entry name" value="Myb_DNA-binding"/>
    <property type="match status" value="2"/>
</dbReference>
<dbReference type="FunFam" id="1.10.10.60:FF:000001">
    <property type="entry name" value="MYB-related transcription factor"/>
    <property type="match status" value="1"/>
</dbReference>
<organism evidence="11 12">
    <name type="scientific">Cephalotus follicularis</name>
    <name type="common">Albany pitcher plant</name>
    <dbReference type="NCBI Taxonomy" id="3775"/>
    <lineage>
        <taxon>Eukaryota</taxon>
        <taxon>Viridiplantae</taxon>
        <taxon>Streptophyta</taxon>
        <taxon>Embryophyta</taxon>
        <taxon>Tracheophyta</taxon>
        <taxon>Spermatophyta</taxon>
        <taxon>Magnoliopsida</taxon>
        <taxon>eudicotyledons</taxon>
        <taxon>Gunneridae</taxon>
        <taxon>Pentapetalae</taxon>
        <taxon>rosids</taxon>
        <taxon>fabids</taxon>
        <taxon>Oxalidales</taxon>
        <taxon>Cephalotaceae</taxon>
        <taxon>Cephalotus</taxon>
    </lineage>
</organism>
<keyword evidence="4 11" id="KW-0238">DNA-binding</keyword>
<evidence type="ECO:0000313" key="12">
    <source>
        <dbReference type="Proteomes" id="UP000187406"/>
    </source>
</evidence>
<comment type="subcellular location">
    <subcellularLocation>
        <location evidence="1">Nucleus</location>
    </subcellularLocation>
</comment>
<dbReference type="InterPro" id="IPR017930">
    <property type="entry name" value="Myb_dom"/>
</dbReference>
<feature type="compositionally biased region" description="Polar residues" evidence="8">
    <location>
        <begin position="1"/>
        <end position="12"/>
    </location>
</feature>
<protein>
    <submittedName>
        <fullName evidence="11">Myb_DNA-binding domain-containing protein</fullName>
    </submittedName>
</protein>
<keyword evidence="2" id="KW-0677">Repeat</keyword>